<dbReference type="PANTHER" id="PTHR24260">
    <property type="match status" value="1"/>
</dbReference>
<sequence length="279" mass="30240">MKVVVLVCLLGLVVGEDVVVRYHRQVGIPAAARMRMRESMRIAGGINSYNGEHPYLAGLVITLKTDETSVCGGSLLSHYYVVSAAQCWYDGEQEGKDIQVVLGTSKLFSGGKRVTAESVTLYPYYDIDTLENNIAMIEIPYVSHNSYISPITLPVAYFSSLQGYKAEIIGYGKTYSGGPLDESSCRHDLNVTVISNSQCQETYKSHVTKDIVCTSGEGGVGACGGDQGSPLILPRHSLAYGKDLLVGVVSFMSVHGCDAGYPTGHTRVTSYLRWINSFL</sequence>
<dbReference type="AlphaFoldDB" id="A0A2A4JMG1"/>
<dbReference type="SUPFAM" id="SSF50494">
    <property type="entry name" value="Trypsin-like serine proteases"/>
    <property type="match status" value="1"/>
</dbReference>
<dbReference type="InterPro" id="IPR043504">
    <property type="entry name" value="Peptidase_S1_PA_chymotrypsin"/>
</dbReference>
<dbReference type="STRING" id="7102.A0A2A4JMG1"/>
<dbReference type="PRINTS" id="PR00722">
    <property type="entry name" value="CHYMOTRYPSIN"/>
</dbReference>
<comment type="caution">
    <text evidence="3">The sequence shown here is derived from an EMBL/GenBank/DDBJ whole genome shotgun (WGS) entry which is preliminary data.</text>
</comment>
<feature type="chain" id="PRO_5012969285" description="Peptidase S1 domain-containing protein" evidence="1">
    <location>
        <begin position="16"/>
        <end position="279"/>
    </location>
</feature>
<dbReference type="InterPro" id="IPR001314">
    <property type="entry name" value="Peptidase_S1A"/>
</dbReference>
<dbReference type="InterPro" id="IPR001254">
    <property type="entry name" value="Trypsin_dom"/>
</dbReference>
<dbReference type="InterPro" id="IPR051333">
    <property type="entry name" value="CLIP_Serine_Protease"/>
</dbReference>
<feature type="signal peptide" evidence="1">
    <location>
        <begin position="1"/>
        <end position="15"/>
    </location>
</feature>
<protein>
    <recommendedName>
        <fullName evidence="2">Peptidase S1 domain-containing protein</fullName>
    </recommendedName>
</protein>
<dbReference type="SMART" id="SM00020">
    <property type="entry name" value="Tryp_SPc"/>
    <property type="match status" value="1"/>
</dbReference>
<dbReference type="PANTHER" id="PTHR24260:SF134">
    <property type="entry name" value="AT07769P-RELATED"/>
    <property type="match status" value="1"/>
</dbReference>
<evidence type="ECO:0000313" key="3">
    <source>
        <dbReference type="EMBL" id="PCG73009.1"/>
    </source>
</evidence>
<proteinExistence type="predicted"/>
<dbReference type="CDD" id="cd00190">
    <property type="entry name" value="Tryp_SPc"/>
    <property type="match status" value="1"/>
</dbReference>
<gene>
    <name evidence="3" type="ORF">B5V51_249</name>
</gene>
<reference evidence="3" key="1">
    <citation type="submission" date="2017-09" db="EMBL/GenBank/DDBJ databases">
        <title>Contemporary evolution of a Lepidopteran species, Heliothis virescens, in response to modern agricultural practices.</title>
        <authorList>
            <person name="Fritz M.L."/>
            <person name="Deyonke A.M."/>
            <person name="Papanicolaou A."/>
            <person name="Micinski S."/>
            <person name="Westbrook J."/>
            <person name="Gould F."/>
        </authorList>
    </citation>
    <scope>NUCLEOTIDE SEQUENCE [LARGE SCALE GENOMIC DNA]</scope>
    <source>
        <strain evidence="3">HvINT-</strain>
        <tissue evidence="3">Whole body</tissue>
    </source>
</reference>
<keyword evidence="1" id="KW-0732">Signal</keyword>
<dbReference type="Pfam" id="PF00089">
    <property type="entry name" value="Trypsin"/>
    <property type="match status" value="1"/>
</dbReference>
<dbReference type="GO" id="GO:0006508">
    <property type="term" value="P:proteolysis"/>
    <property type="evidence" value="ECO:0007669"/>
    <property type="project" value="InterPro"/>
</dbReference>
<evidence type="ECO:0000259" key="2">
    <source>
        <dbReference type="PROSITE" id="PS50240"/>
    </source>
</evidence>
<dbReference type="GO" id="GO:0004252">
    <property type="term" value="F:serine-type endopeptidase activity"/>
    <property type="evidence" value="ECO:0007669"/>
    <property type="project" value="InterPro"/>
</dbReference>
<organism evidence="3">
    <name type="scientific">Heliothis virescens</name>
    <name type="common">Tobacco budworm moth</name>
    <dbReference type="NCBI Taxonomy" id="7102"/>
    <lineage>
        <taxon>Eukaryota</taxon>
        <taxon>Metazoa</taxon>
        <taxon>Ecdysozoa</taxon>
        <taxon>Arthropoda</taxon>
        <taxon>Hexapoda</taxon>
        <taxon>Insecta</taxon>
        <taxon>Pterygota</taxon>
        <taxon>Neoptera</taxon>
        <taxon>Endopterygota</taxon>
        <taxon>Lepidoptera</taxon>
        <taxon>Glossata</taxon>
        <taxon>Ditrysia</taxon>
        <taxon>Noctuoidea</taxon>
        <taxon>Noctuidae</taxon>
        <taxon>Heliothinae</taxon>
        <taxon>Heliothis</taxon>
    </lineage>
</organism>
<dbReference type="EMBL" id="NWSH01001033">
    <property type="protein sequence ID" value="PCG73009.1"/>
    <property type="molecule type" value="Genomic_DNA"/>
</dbReference>
<dbReference type="PROSITE" id="PS50240">
    <property type="entry name" value="TRYPSIN_DOM"/>
    <property type="match status" value="1"/>
</dbReference>
<evidence type="ECO:0000256" key="1">
    <source>
        <dbReference type="SAM" id="SignalP"/>
    </source>
</evidence>
<name>A0A2A4JMG1_HELVI</name>
<dbReference type="InterPro" id="IPR009003">
    <property type="entry name" value="Peptidase_S1_PA"/>
</dbReference>
<dbReference type="Gene3D" id="2.40.10.10">
    <property type="entry name" value="Trypsin-like serine proteases"/>
    <property type="match status" value="1"/>
</dbReference>
<accession>A0A2A4JMG1</accession>
<feature type="domain" description="Peptidase S1" evidence="2">
    <location>
        <begin position="42"/>
        <end position="279"/>
    </location>
</feature>